<gene>
    <name evidence="7" type="primary">Dwil\GK24163</name>
    <name evidence="7" type="ORF">Dwil_GK24163</name>
</gene>
<dbReference type="FunCoup" id="B4N0Y5">
    <property type="interactions" value="25"/>
</dbReference>
<dbReference type="Pfam" id="PF15503">
    <property type="entry name" value="PPP1R35_C"/>
    <property type="match status" value="1"/>
</dbReference>
<organism evidence="7 8">
    <name type="scientific">Drosophila willistoni</name>
    <name type="common">Fruit fly</name>
    <dbReference type="NCBI Taxonomy" id="7260"/>
    <lineage>
        <taxon>Eukaryota</taxon>
        <taxon>Metazoa</taxon>
        <taxon>Ecdysozoa</taxon>
        <taxon>Arthropoda</taxon>
        <taxon>Hexapoda</taxon>
        <taxon>Insecta</taxon>
        <taxon>Pterygota</taxon>
        <taxon>Neoptera</taxon>
        <taxon>Endopterygota</taxon>
        <taxon>Diptera</taxon>
        <taxon>Brachycera</taxon>
        <taxon>Muscomorpha</taxon>
        <taxon>Ephydroidea</taxon>
        <taxon>Drosophilidae</taxon>
        <taxon>Drosophila</taxon>
        <taxon>Sophophora</taxon>
    </lineage>
</organism>
<reference evidence="7 8" key="1">
    <citation type="journal article" date="2007" name="Nature">
        <title>Evolution of genes and genomes on the Drosophila phylogeny.</title>
        <authorList>
            <consortium name="Drosophila 12 Genomes Consortium"/>
            <person name="Clark A.G."/>
            <person name="Eisen M.B."/>
            <person name="Smith D.R."/>
            <person name="Bergman C.M."/>
            <person name="Oliver B."/>
            <person name="Markow T.A."/>
            <person name="Kaufman T.C."/>
            <person name="Kellis M."/>
            <person name="Gelbart W."/>
            <person name="Iyer V.N."/>
            <person name="Pollard D.A."/>
            <person name="Sackton T.B."/>
            <person name="Larracuente A.M."/>
            <person name="Singh N.D."/>
            <person name="Abad J.P."/>
            <person name="Abt D.N."/>
            <person name="Adryan B."/>
            <person name="Aguade M."/>
            <person name="Akashi H."/>
            <person name="Anderson W.W."/>
            <person name="Aquadro C.F."/>
            <person name="Ardell D.H."/>
            <person name="Arguello R."/>
            <person name="Artieri C.G."/>
            <person name="Barbash D.A."/>
            <person name="Barker D."/>
            <person name="Barsanti P."/>
            <person name="Batterham P."/>
            <person name="Batzoglou S."/>
            <person name="Begun D."/>
            <person name="Bhutkar A."/>
            <person name="Blanco E."/>
            <person name="Bosak S.A."/>
            <person name="Bradley R.K."/>
            <person name="Brand A.D."/>
            <person name="Brent M.R."/>
            <person name="Brooks A.N."/>
            <person name="Brown R.H."/>
            <person name="Butlin R.K."/>
            <person name="Caggese C."/>
            <person name="Calvi B.R."/>
            <person name="Bernardo de Carvalho A."/>
            <person name="Caspi A."/>
            <person name="Castrezana S."/>
            <person name="Celniker S.E."/>
            <person name="Chang J.L."/>
            <person name="Chapple C."/>
            <person name="Chatterji S."/>
            <person name="Chinwalla A."/>
            <person name="Civetta A."/>
            <person name="Clifton S.W."/>
            <person name="Comeron J.M."/>
            <person name="Costello J.C."/>
            <person name="Coyne J.A."/>
            <person name="Daub J."/>
            <person name="David R.G."/>
            <person name="Delcher A.L."/>
            <person name="Delehaunty K."/>
            <person name="Do C.B."/>
            <person name="Ebling H."/>
            <person name="Edwards K."/>
            <person name="Eickbush T."/>
            <person name="Evans J.D."/>
            <person name="Filipski A."/>
            <person name="Findeiss S."/>
            <person name="Freyhult E."/>
            <person name="Fulton L."/>
            <person name="Fulton R."/>
            <person name="Garcia A.C."/>
            <person name="Gardiner A."/>
            <person name="Garfield D.A."/>
            <person name="Garvin B.E."/>
            <person name="Gibson G."/>
            <person name="Gilbert D."/>
            <person name="Gnerre S."/>
            <person name="Godfrey J."/>
            <person name="Good R."/>
            <person name="Gotea V."/>
            <person name="Gravely B."/>
            <person name="Greenberg A.J."/>
            <person name="Griffiths-Jones S."/>
            <person name="Gross S."/>
            <person name="Guigo R."/>
            <person name="Gustafson E.A."/>
            <person name="Haerty W."/>
            <person name="Hahn M.W."/>
            <person name="Halligan D.L."/>
            <person name="Halpern A.L."/>
            <person name="Halter G.M."/>
            <person name="Han M.V."/>
            <person name="Heger A."/>
            <person name="Hillier L."/>
            <person name="Hinrichs A.S."/>
            <person name="Holmes I."/>
            <person name="Hoskins R.A."/>
            <person name="Hubisz M.J."/>
            <person name="Hultmark D."/>
            <person name="Huntley M.A."/>
            <person name="Jaffe D.B."/>
            <person name="Jagadeeshan S."/>
            <person name="Jeck W.R."/>
            <person name="Johnson J."/>
            <person name="Jones C.D."/>
            <person name="Jordan W.C."/>
            <person name="Karpen G.H."/>
            <person name="Kataoka E."/>
            <person name="Keightley P.D."/>
            <person name="Kheradpour P."/>
            <person name="Kirkness E.F."/>
            <person name="Koerich L.B."/>
            <person name="Kristiansen K."/>
            <person name="Kudrna D."/>
            <person name="Kulathinal R.J."/>
            <person name="Kumar S."/>
            <person name="Kwok R."/>
            <person name="Lander E."/>
            <person name="Langley C.H."/>
            <person name="Lapoint R."/>
            <person name="Lazzaro B.P."/>
            <person name="Lee S.J."/>
            <person name="Levesque L."/>
            <person name="Li R."/>
            <person name="Lin C.F."/>
            <person name="Lin M.F."/>
            <person name="Lindblad-Toh K."/>
            <person name="Llopart A."/>
            <person name="Long M."/>
            <person name="Low L."/>
            <person name="Lozovsky E."/>
            <person name="Lu J."/>
            <person name="Luo M."/>
            <person name="Machado C.A."/>
            <person name="Makalowski W."/>
            <person name="Marzo M."/>
            <person name="Matsuda M."/>
            <person name="Matzkin L."/>
            <person name="McAllister B."/>
            <person name="McBride C.S."/>
            <person name="McKernan B."/>
            <person name="McKernan K."/>
            <person name="Mendez-Lago M."/>
            <person name="Minx P."/>
            <person name="Mollenhauer M.U."/>
            <person name="Montooth K."/>
            <person name="Mount S.M."/>
            <person name="Mu X."/>
            <person name="Myers E."/>
            <person name="Negre B."/>
            <person name="Newfeld S."/>
            <person name="Nielsen R."/>
            <person name="Noor M.A."/>
            <person name="O'Grady P."/>
            <person name="Pachter L."/>
            <person name="Papaceit M."/>
            <person name="Parisi M.J."/>
            <person name="Parisi M."/>
            <person name="Parts L."/>
            <person name="Pedersen J.S."/>
            <person name="Pesole G."/>
            <person name="Phillippy A.M."/>
            <person name="Ponting C.P."/>
            <person name="Pop M."/>
            <person name="Porcelli D."/>
            <person name="Powell J.R."/>
            <person name="Prohaska S."/>
            <person name="Pruitt K."/>
            <person name="Puig M."/>
            <person name="Quesneville H."/>
            <person name="Ram K.R."/>
            <person name="Rand D."/>
            <person name="Rasmussen M.D."/>
            <person name="Reed L.K."/>
            <person name="Reenan R."/>
            <person name="Reily A."/>
            <person name="Remington K.A."/>
            <person name="Rieger T.T."/>
            <person name="Ritchie M.G."/>
            <person name="Robin C."/>
            <person name="Rogers Y.H."/>
            <person name="Rohde C."/>
            <person name="Rozas J."/>
            <person name="Rubenfield M.J."/>
            <person name="Ruiz A."/>
            <person name="Russo S."/>
            <person name="Salzberg S.L."/>
            <person name="Sanchez-Gracia A."/>
            <person name="Saranga D.J."/>
            <person name="Sato H."/>
            <person name="Schaeffer S.W."/>
            <person name="Schatz M.C."/>
            <person name="Schlenke T."/>
            <person name="Schwartz R."/>
            <person name="Segarra C."/>
            <person name="Singh R.S."/>
            <person name="Sirot L."/>
            <person name="Sirota M."/>
            <person name="Sisneros N.B."/>
            <person name="Smith C.D."/>
            <person name="Smith T.F."/>
            <person name="Spieth J."/>
            <person name="Stage D.E."/>
            <person name="Stark A."/>
            <person name="Stephan W."/>
            <person name="Strausberg R.L."/>
            <person name="Strempel S."/>
            <person name="Sturgill D."/>
            <person name="Sutton G."/>
            <person name="Sutton G.G."/>
            <person name="Tao W."/>
            <person name="Teichmann S."/>
            <person name="Tobari Y.N."/>
            <person name="Tomimura Y."/>
            <person name="Tsolas J.M."/>
            <person name="Valente V.L."/>
            <person name="Venter E."/>
            <person name="Venter J.C."/>
            <person name="Vicario S."/>
            <person name="Vieira F.G."/>
            <person name="Vilella A.J."/>
            <person name="Villasante A."/>
            <person name="Walenz B."/>
            <person name="Wang J."/>
            <person name="Wasserman M."/>
            <person name="Watts T."/>
            <person name="Wilson D."/>
            <person name="Wilson R.K."/>
            <person name="Wing R.A."/>
            <person name="Wolfner M.F."/>
            <person name="Wong A."/>
            <person name="Wong G.K."/>
            <person name="Wu C.I."/>
            <person name="Wu G."/>
            <person name="Yamamoto D."/>
            <person name="Yang H.P."/>
            <person name="Yang S.P."/>
            <person name="Yorke J.A."/>
            <person name="Yoshida K."/>
            <person name="Zdobnov E."/>
            <person name="Zhang P."/>
            <person name="Zhang Y."/>
            <person name="Zimin A.V."/>
            <person name="Baldwin J."/>
            <person name="Abdouelleil A."/>
            <person name="Abdulkadir J."/>
            <person name="Abebe A."/>
            <person name="Abera B."/>
            <person name="Abreu J."/>
            <person name="Acer S.C."/>
            <person name="Aftuck L."/>
            <person name="Alexander A."/>
            <person name="An P."/>
            <person name="Anderson E."/>
            <person name="Anderson S."/>
            <person name="Arachi H."/>
            <person name="Azer M."/>
            <person name="Bachantsang P."/>
            <person name="Barry A."/>
            <person name="Bayul T."/>
            <person name="Berlin A."/>
            <person name="Bessette D."/>
            <person name="Bloom T."/>
            <person name="Blye J."/>
            <person name="Boguslavskiy L."/>
            <person name="Bonnet C."/>
            <person name="Boukhgalter B."/>
            <person name="Bourzgui I."/>
            <person name="Brown A."/>
            <person name="Cahill P."/>
            <person name="Channer S."/>
            <person name="Cheshatsang Y."/>
            <person name="Chuda L."/>
            <person name="Citroen M."/>
            <person name="Collymore A."/>
            <person name="Cooke P."/>
            <person name="Costello M."/>
            <person name="D'Aco K."/>
            <person name="Daza R."/>
            <person name="De Haan G."/>
            <person name="DeGray S."/>
            <person name="DeMaso C."/>
            <person name="Dhargay N."/>
            <person name="Dooley K."/>
            <person name="Dooley E."/>
            <person name="Doricent M."/>
            <person name="Dorje P."/>
            <person name="Dorjee K."/>
            <person name="Dupes A."/>
            <person name="Elong R."/>
            <person name="Falk J."/>
            <person name="Farina A."/>
            <person name="Faro S."/>
            <person name="Ferguson D."/>
            <person name="Fisher S."/>
            <person name="Foley C.D."/>
            <person name="Franke A."/>
            <person name="Friedrich D."/>
            <person name="Gadbois L."/>
            <person name="Gearin G."/>
            <person name="Gearin C.R."/>
            <person name="Giannoukos G."/>
            <person name="Goode T."/>
            <person name="Graham J."/>
            <person name="Grandbois E."/>
            <person name="Grewal S."/>
            <person name="Gyaltsen K."/>
            <person name="Hafez N."/>
            <person name="Hagos B."/>
            <person name="Hall J."/>
            <person name="Henson C."/>
            <person name="Hollinger A."/>
            <person name="Honan T."/>
            <person name="Huard M.D."/>
            <person name="Hughes L."/>
            <person name="Hurhula B."/>
            <person name="Husby M.E."/>
            <person name="Kamat A."/>
            <person name="Kanga B."/>
            <person name="Kashin S."/>
            <person name="Khazanovich D."/>
            <person name="Kisner P."/>
            <person name="Lance K."/>
            <person name="Lara M."/>
            <person name="Lee W."/>
            <person name="Lennon N."/>
            <person name="Letendre F."/>
            <person name="LeVine R."/>
            <person name="Lipovsky A."/>
            <person name="Liu X."/>
            <person name="Liu J."/>
            <person name="Liu S."/>
            <person name="Lokyitsang T."/>
            <person name="Lokyitsang Y."/>
            <person name="Lubonja R."/>
            <person name="Lui A."/>
            <person name="MacDonald P."/>
            <person name="Magnisalis V."/>
            <person name="Maru K."/>
            <person name="Matthews C."/>
            <person name="McCusker W."/>
            <person name="McDonough S."/>
            <person name="Mehta T."/>
            <person name="Meldrim J."/>
            <person name="Meneus L."/>
            <person name="Mihai O."/>
            <person name="Mihalev A."/>
            <person name="Mihova T."/>
            <person name="Mittelman R."/>
            <person name="Mlenga V."/>
            <person name="Montmayeur A."/>
            <person name="Mulrain L."/>
            <person name="Navidi A."/>
            <person name="Naylor J."/>
            <person name="Negash T."/>
            <person name="Nguyen T."/>
            <person name="Nguyen N."/>
            <person name="Nicol R."/>
            <person name="Norbu C."/>
            <person name="Norbu N."/>
            <person name="Novod N."/>
            <person name="O'Neill B."/>
            <person name="Osman S."/>
            <person name="Markiewicz E."/>
            <person name="Oyono O.L."/>
            <person name="Patti C."/>
            <person name="Phunkhang P."/>
            <person name="Pierre F."/>
            <person name="Priest M."/>
            <person name="Raghuraman S."/>
            <person name="Rege F."/>
            <person name="Reyes R."/>
            <person name="Rise C."/>
            <person name="Rogov P."/>
            <person name="Ross K."/>
            <person name="Ryan E."/>
            <person name="Settipalli S."/>
            <person name="Shea T."/>
            <person name="Sherpa N."/>
            <person name="Shi L."/>
            <person name="Shih D."/>
            <person name="Sparrow T."/>
            <person name="Spaulding J."/>
            <person name="Stalker J."/>
            <person name="Stange-Thomann N."/>
            <person name="Stavropoulos S."/>
            <person name="Stone C."/>
            <person name="Strader C."/>
            <person name="Tesfaye S."/>
            <person name="Thomson T."/>
            <person name="Thoulutsang Y."/>
            <person name="Thoulutsang D."/>
            <person name="Topham K."/>
            <person name="Topping I."/>
            <person name="Tsamla T."/>
            <person name="Vassiliev H."/>
            <person name="Vo A."/>
            <person name="Wangchuk T."/>
            <person name="Wangdi T."/>
            <person name="Weiand M."/>
            <person name="Wilkinson J."/>
            <person name="Wilson A."/>
            <person name="Yadav S."/>
            <person name="Young G."/>
            <person name="Yu Q."/>
            <person name="Zembek L."/>
            <person name="Zhong D."/>
            <person name="Zimmer A."/>
            <person name="Zwirko Z."/>
            <person name="Jaffe D.B."/>
            <person name="Alvarez P."/>
            <person name="Brockman W."/>
            <person name="Butler J."/>
            <person name="Chin C."/>
            <person name="Gnerre S."/>
            <person name="Grabherr M."/>
            <person name="Kleber M."/>
            <person name="Mauceli E."/>
            <person name="MacCallum I."/>
        </authorList>
    </citation>
    <scope>NUCLEOTIDE SEQUENCE [LARGE SCALE GENOMIC DNA]</scope>
    <source>
        <strain evidence="8">Tucson 14030-0811.24</strain>
    </source>
</reference>
<dbReference type="InterPro" id="IPR029135">
    <property type="entry name" value="PPP1R35_C"/>
</dbReference>
<feature type="domain" description="Protein phosphatase 1 regulatory subunit 35 C-terminal" evidence="6">
    <location>
        <begin position="83"/>
        <end position="177"/>
    </location>
</feature>
<dbReference type="GO" id="GO:0005814">
    <property type="term" value="C:centriole"/>
    <property type="evidence" value="ECO:0007669"/>
    <property type="project" value="UniProtKB-SubCell"/>
</dbReference>
<evidence type="ECO:0000256" key="4">
    <source>
        <dbReference type="ARBA" id="ARBA00029452"/>
    </source>
</evidence>
<comment type="similarity">
    <text evidence="4">Belongs to the PPP1R35 family.</text>
</comment>
<dbReference type="HOGENOM" id="CLU_1306049_0_0_1"/>
<sequence length="211" mass="23815">MSYNRKSRPASKQQNTVPRRILQPNLTAATAPKVDVRANNGSEPENSPLGAKSKGPVRTPKLLPLIPVEAPMMMPTTSRLAAPQYNTTIRRQEEINTLNQMRTVVTEANITPRSKELIAPKITQKLNFPPDRTVFTDLPALNVNDSILVPQKVKRNTKAQGKKPMEPQLADYLEPIEPIIMPLPEPELNLDFPDEPFDYFQLYKDAFHPKK</sequence>
<protein>
    <recommendedName>
        <fullName evidence="6">Protein phosphatase 1 regulatory subunit 35 C-terminal domain-containing protein</fullName>
    </recommendedName>
</protein>
<evidence type="ECO:0000313" key="7">
    <source>
        <dbReference type="EMBL" id="EDW78147.1"/>
    </source>
</evidence>
<evidence type="ECO:0000259" key="6">
    <source>
        <dbReference type="Pfam" id="PF15503"/>
    </source>
</evidence>
<keyword evidence="2" id="KW-0963">Cytoplasm</keyword>
<accession>B4N0Y5</accession>
<dbReference type="GO" id="GO:0007099">
    <property type="term" value="P:centriole replication"/>
    <property type="evidence" value="ECO:0007669"/>
    <property type="project" value="EnsemblMetazoa"/>
</dbReference>
<evidence type="ECO:0000256" key="2">
    <source>
        <dbReference type="ARBA" id="ARBA00022490"/>
    </source>
</evidence>
<proteinExistence type="inferred from homology"/>
<dbReference type="eggNOG" id="ENOG502TB9M">
    <property type="taxonomic scope" value="Eukaryota"/>
</dbReference>
<comment type="subcellular location">
    <subcellularLocation>
        <location evidence="1">Cytoplasm</location>
        <location evidence="1">Cytoskeleton</location>
        <location evidence="1">Microtubule organizing center</location>
        <location evidence="1">Centrosome</location>
        <location evidence="1">Centriole</location>
    </subcellularLocation>
</comment>
<dbReference type="OMA" id="EDYVQPI"/>
<keyword evidence="8" id="KW-1185">Reference proteome</keyword>
<name>B4N0Y5_DROWI</name>
<dbReference type="KEGG" id="dwi:6643821"/>
<evidence type="ECO:0000256" key="1">
    <source>
        <dbReference type="ARBA" id="ARBA00004114"/>
    </source>
</evidence>
<dbReference type="OrthoDB" id="8191506at2759"/>
<feature type="region of interest" description="Disordered" evidence="5">
    <location>
        <begin position="1"/>
        <end position="60"/>
    </location>
</feature>
<evidence type="ECO:0000313" key="8">
    <source>
        <dbReference type="Proteomes" id="UP000007798"/>
    </source>
</evidence>
<dbReference type="EMBL" id="CH963920">
    <property type="protein sequence ID" value="EDW78147.1"/>
    <property type="molecule type" value="Genomic_DNA"/>
</dbReference>
<dbReference type="AlphaFoldDB" id="B4N0Y5"/>
<dbReference type="InParanoid" id="B4N0Y5"/>
<evidence type="ECO:0000256" key="3">
    <source>
        <dbReference type="ARBA" id="ARBA00023212"/>
    </source>
</evidence>
<evidence type="ECO:0000256" key="5">
    <source>
        <dbReference type="SAM" id="MobiDB-lite"/>
    </source>
</evidence>
<dbReference type="Proteomes" id="UP000007798">
    <property type="component" value="Unassembled WGS sequence"/>
</dbReference>
<keyword evidence="3" id="KW-0206">Cytoskeleton</keyword>
<dbReference type="PhylomeDB" id="B4N0Y5"/>